<proteinExistence type="predicted"/>
<dbReference type="RefSeq" id="WP_012822371.1">
    <property type="nucleotide sequence ID" value="NZ_JAMPJT010000006.1"/>
</dbReference>
<dbReference type="EMBL" id="JAMPJU010000018">
    <property type="protein sequence ID" value="MCV9883867.1"/>
    <property type="molecule type" value="Genomic_DNA"/>
</dbReference>
<reference evidence="1" key="1">
    <citation type="submission" date="2022-04" db="EMBL/GenBank/DDBJ databases">
        <title>Brenneria sp. isolated from walnut trees in Serbia.</title>
        <authorList>
            <person name="Gasic K."/>
            <person name="Zlatkovic N."/>
            <person name="Kuzmanovic N."/>
        </authorList>
    </citation>
    <scope>NUCLEOTIDE SEQUENCE</scope>
    <source>
        <strain evidence="2">KBI 423</strain>
        <strain evidence="1">KBI 447</strain>
    </source>
</reference>
<dbReference type="InterPro" id="IPR021364">
    <property type="entry name" value="DUF2857"/>
</dbReference>
<name>A0AA41Y272_9GAMM</name>
<dbReference type="Proteomes" id="UP001165569">
    <property type="component" value="Unassembled WGS sequence"/>
</dbReference>
<evidence type="ECO:0000313" key="3">
    <source>
        <dbReference type="Proteomes" id="UP001165568"/>
    </source>
</evidence>
<dbReference type="Proteomes" id="UP001165568">
    <property type="component" value="Unassembled WGS sequence"/>
</dbReference>
<evidence type="ECO:0000313" key="1">
    <source>
        <dbReference type="EMBL" id="MCV9879297.1"/>
    </source>
</evidence>
<dbReference type="EMBL" id="JAMPJT010000006">
    <property type="protein sequence ID" value="MCV9879297.1"/>
    <property type="molecule type" value="Genomic_DNA"/>
</dbReference>
<dbReference type="GeneID" id="90762223"/>
<evidence type="ECO:0000313" key="2">
    <source>
        <dbReference type="EMBL" id="MCV9883867.1"/>
    </source>
</evidence>
<dbReference type="Pfam" id="PF11198">
    <property type="entry name" value="DUF2857"/>
    <property type="match status" value="1"/>
</dbReference>
<comment type="caution">
    <text evidence="1">The sequence shown here is derived from an EMBL/GenBank/DDBJ whole genome shotgun (WGS) entry which is preliminary data.</text>
</comment>
<protein>
    <submittedName>
        <fullName evidence="1">DUF2857 domain-containing protein</fullName>
    </submittedName>
</protein>
<organism evidence="1 4">
    <name type="scientific">Brenneria izbisi</name>
    <dbReference type="NCBI Taxonomy" id="2939450"/>
    <lineage>
        <taxon>Bacteria</taxon>
        <taxon>Pseudomonadati</taxon>
        <taxon>Pseudomonadota</taxon>
        <taxon>Gammaproteobacteria</taxon>
        <taxon>Enterobacterales</taxon>
        <taxon>Pectobacteriaceae</taxon>
        <taxon>Brenneria</taxon>
    </lineage>
</organism>
<gene>
    <name evidence="1" type="ORF">NC803_10590</name>
    <name evidence="2" type="ORF">NC856_16545</name>
</gene>
<sequence>MSQGLSQATNALLTHILMELKSGNIRRCEALGMTMEEVRQLSQLTVDDLYYLTQSSVSVLNFQINHDNFWSMVNQARTEQKRLQRIDRALALGGSIELMQFYFGLSTSEVSSRRRLNGVETRQGRVQAPTEEEDAALWEQWRSSGLSSPDSHEALDVMMLAAEQQNVSLTAVWTRVNAWCREAVLERKEKAGG</sequence>
<evidence type="ECO:0000313" key="4">
    <source>
        <dbReference type="Proteomes" id="UP001165569"/>
    </source>
</evidence>
<accession>A0AA41Y272</accession>
<keyword evidence="3" id="KW-1185">Reference proteome</keyword>
<dbReference type="AlphaFoldDB" id="A0AA41Y272"/>